<dbReference type="Pfam" id="PF09485">
    <property type="entry name" value="CRISPR_Cse2"/>
    <property type="match status" value="1"/>
</dbReference>
<sequence length="217" mass="23812">MTATTSAEKPAREQHQRLGTLGKALDWRLDRLQREYLKAAPAARADLARLRRGVGKPAGSVPEIWELTVGAVPEELARDDDDPSWAEQAVHAAMTLYAVHQQSLDIPAHVPGVSFGQAVGRLSAHDDRSKEAVTRRFMAVATAESIDELLTHARGLITQLRAARQGMDYARFADDVWGLLTPAGAQRVRLAWGRSFYRTKPSSSDDSTDESATNDPE</sequence>
<accession>A0ABW2BUI6</accession>
<dbReference type="CDD" id="cd09731">
    <property type="entry name" value="Cse2_I-E"/>
    <property type="match status" value="1"/>
</dbReference>
<protein>
    <submittedName>
        <fullName evidence="2">Type I-E CRISPR-associated protein Cse2/CasB</fullName>
    </submittedName>
</protein>
<dbReference type="InterPro" id="IPR038287">
    <property type="entry name" value="Cse2_sf"/>
</dbReference>
<evidence type="ECO:0000313" key="3">
    <source>
        <dbReference type="Proteomes" id="UP001596337"/>
    </source>
</evidence>
<keyword evidence="3" id="KW-1185">Reference proteome</keyword>
<dbReference type="NCBIfam" id="TIGR02548">
    <property type="entry name" value="casB_cse2"/>
    <property type="match status" value="1"/>
</dbReference>
<comment type="caution">
    <text evidence="2">The sequence shown here is derived from an EMBL/GenBank/DDBJ whole genome shotgun (WGS) entry which is preliminary data.</text>
</comment>
<evidence type="ECO:0000256" key="1">
    <source>
        <dbReference type="SAM" id="MobiDB-lite"/>
    </source>
</evidence>
<feature type="region of interest" description="Disordered" evidence="1">
    <location>
        <begin position="197"/>
        <end position="217"/>
    </location>
</feature>
<dbReference type="Gene3D" id="1.10.520.40">
    <property type="entry name" value="CRISPR-associated protein Cse2"/>
    <property type="match status" value="1"/>
</dbReference>
<dbReference type="InterPro" id="IPR013382">
    <property type="entry name" value="CRISPR-assoc_prot_Cse2"/>
</dbReference>
<gene>
    <name evidence="2" type="primary">casB</name>
    <name evidence="2" type="synonym">cse2</name>
    <name evidence="2" type="ORF">ACFQGD_06010</name>
</gene>
<dbReference type="RefSeq" id="WP_345392986.1">
    <property type="nucleotide sequence ID" value="NZ_BAABLA010000015.1"/>
</dbReference>
<reference evidence="3" key="1">
    <citation type="journal article" date="2019" name="Int. J. Syst. Evol. Microbiol.">
        <title>The Global Catalogue of Microorganisms (GCM) 10K type strain sequencing project: providing services to taxonomists for standard genome sequencing and annotation.</title>
        <authorList>
            <consortium name="The Broad Institute Genomics Platform"/>
            <consortium name="The Broad Institute Genome Sequencing Center for Infectious Disease"/>
            <person name="Wu L."/>
            <person name="Ma J."/>
        </authorList>
    </citation>
    <scope>NUCLEOTIDE SEQUENCE [LARGE SCALE GENOMIC DNA]</scope>
    <source>
        <strain evidence="3">KCTC 32255</strain>
    </source>
</reference>
<dbReference type="EMBL" id="JBHSXX010000001">
    <property type="protein sequence ID" value="MFC6866696.1"/>
    <property type="molecule type" value="Genomic_DNA"/>
</dbReference>
<name>A0ABW2BUI6_9PSEU</name>
<organism evidence="2 3">
    <name type="scientific">Haloechinothrix salitolerans</name>
    <dbReference type="NCBI Taxonomy" id="926830"/>
    <lineage>
        <taxon>Bacteria</taxon>
        <taxon>Bacillati</taxon>
        <taxon>Actinomycetota</taxon>
        <taxon>Actinomycetes</taxon>
        <taxon>Pseudonocardiales</taxon>
        <taxon>Pseudonocardiaceae</taxon>
        <taxon>Haloechinothrix</taxon>
    </lineage>
</organism>
<evidence type="ECO:0000313" key="2">
    <source>
        <dbReference type="EMBL" id="MFC6866696.1"/>
    </source>
</evidence>
<dbReference type="Proteomes" id="UP001596337">
    <property type="component" value="Unassembled WGS sequence"/>
</dbReference>
<proteinExistence type="predicted"/>